<dbReference type="Pfam" id="PF22871">
    <property type="entry name" value="AimR"/>
    <property type="match status" value="1"/>
</dbReference>
<protein>
    <submittedName>
        <fullName evidence="1">AimR family lysis-lysogeny pheromone receptor</fullName>
    </submittedName>
</protein>
<evidence type="ECO:0000313" key="2">
    <source>
        <dbReference type="Proteomes" id="UP001197974"/>
    </source>
</evidence>
<proteinExistence type="predicted"/>
<gene>
    <name evidence="1" type="ORF">LC087_19245</name>
</gene>
<dbReference type="Proteomes" id="UP001197974">
    <property type="component" value="Plasmid unnamed2"/>
</dbReference>
<geneLocation type="plasmid" evidence="1 2">
    <name>unnamed2</name>
</geneLocation>
<dbReference type="EMBL" id="CP129015">
    <property type="protein sequence ID" value="WLR44504.1"/>
    <property type="molecule type" value="Genomic_DNA"/>
</dbReference>
<organism evidence="1 2">
    <name type="scientific">Bacillus carboniphilus</name>
    <dbReference type="NCBI Taxonomy" id="86663"/>
    <lineage>
        <taxon>Bacteria</taxon>
        <taxon>Bacillati</taxon>
        <taxon>Bacillota</taxon>
        <taxon>Bacilli</taxon>
        <taxon>Bacillales</taxon>
        <taxon>Bacillaceae</taxon>
        <taxon>Bacillus</taxon>
    </lineage>
</organism>
<sequence>MELKEIANLIERNASNKVRSYRQLGKEVGVRHGTILNFIKFARKEEGGTEPSVELVCNLHYAHEGSAEDILSTITDFVHYGLKEERLKEVIDFCYEFALFPLLYDLIDEGKESQSHRMAKFCEAYNVLADGRRHITTWKETNSRAQKIRSSDKLVQYIVSYIEILYFHNEIGSSTKVDVNETFESIIRRTKKLIVDINSSPKNYITKKLIFKLNEGLMRIYVKKENHNEAREIAYTFINNSCGSRFKAAAYFSLGMSYFNSDIKMSLRYLNISAEMYKENDFLKEYTDVRFYIELLWIISGYKDIECIHGVNKAFMLCSQGRYEESLNGLEGINLYGYDEMVAKMIKGIIEESHVKKKDYFDDVRNFFLRLGDRNLAKLPDTVFEKFCNSVLINQ</sequence>
<dbReference type="InterPro" id="IPR047705">
    <property type="entry name" value="AimR-like"/>
</dbReference>
<accession>A0ABY9K0G9</accession>
<dbReference type="NCBIfam" id="NF038310">
    <property type="entry name" value="lysogeny_AimR"/>
    <property type="match status" value="1"/>
</dbReference>
<reference evidence="1 2" key="1">
    <citation type="submission" date="2023-06" db="EMBL/GenBank/DDBJ databases">
        <title>Five Gram-positive bacteria isolated from mangrove sediments in Shenzhen, Guangdong, China.</title>
        <authorList>
            <person name="Yu S."/>
            <person name="Zheng W."/>
            <person name="Huang Y."/>
        </authorList>
    </citation>
    <scope>NUCLEOTIDE SEQUENCE [LARGE SCALE GENOMIC DNA]</scope>
    <source>
        <strain evidence="1 2">SaN35-3</strain>
        <plasmid evidence="1 2">unnamed2</plasmid>
    </source>
</reference>
<evidence type="ECO:0000313" key="1">
    <source>
        <dbReference type="EMBL" id="WLR44504.1"/>
    </source>
</evidence>
<keyword evidence="1" id="KW-0614">Plasmid</keyword>
<keyword evidence="2" id="KW-1185">Reference proteome</keyword>
<dbReference type="RefSeq" id="WP_226540795.1">
    <property type="nucleotide sequence ID" value="NZ_CP129015.1"/>
</dbReference>
<keyword evidence="1" id="KW-0675">Receptor</keyword>
<name>A0ABY9K0G9_9BACI</name>